<reference evidence="3" key="1">
    <citation type="submission" date="2023-09" db="EMBL/GenBank/DDBJ databases">
        <authorList>
            <person name="Li S."/>
            <person name="Li X."/>
            <person name="Zhang C."/>
            <person name="Zhao Z."/>
        </authorList>
    </citation>
    <scope>NUCLEOTIDE SEQUENCE [LARGE SCALE GENOMIC DNA]</scope>
    <source>
        <strain evidence="3">SQ345</strain>
    </source>
</reference>
<dbReference type="InterPro" id="IPR014917">
    <property type="entry name" value="DUF1800"/>
</dbReference>
<feature type="compositionally biased region" description="Basic and acidic residues" evidence="1">
    <location>
        <begin position="74"/>
        <end position="83"/>
    </location>
</feature>
<accession>A0ABY9TGQ0</accession>
<sequence length="458" mass="51316">MGTVASKVAATIATNRFGLGAKPGEIIQAEKDPKKWLSKQLTPVTFNQELPSSNELLQKLSEYQAIRKQNKNNKVSEEEDKKANKTRQRFIQSSYRKVATDSFVQSINSDNSVAWRLLDFFSNHFSVTANGAVMTAIAATLEREAIADNLFNRFEDMLLAVSKHPAMLIYLNNERSFGPNSKLATKSNKMKRGVGLNENLAREILELHTLGVNGGYKQEDVIELAKGITGWSVANVSRDDAVGFKYRDWGKEPGARVLLGKKYKQKGIKQGEAMLKDLANHPNTAKYVCSKLVKHFISDKPNPQLVETLVKRWQKTGGNIKEVMLALIYSEQAWSAEQVKFKTPREFLQSSFRALNVKTVNFQQLFFTLNTFGQQPFQAGSPAGYSDEQQDWNGGNALMSKIDWTTLLANKVKANAETVMNNTLALSSSSNTYKAVVRAESRKQALVMLLMSPEFLRR</sequence>
<evidence type="ECO:0000313" key="3">
    <source>
        <dbReference type="Proteomes" id="UP001248581"/>
    </source>
</evidence>
<evidence type="ECO:0000313" key="2">
    <source>
        <dbReference type="EMBL" id="WNC67968.1"/>
    </source>
</evidence>
<evidence type="ECO:0000256" key="1">
    <source>
        <dbReference type="SAM" id="MobiDB-lite"/>
    </source>
</evidence>
<protein>
    <submittedName>
        <fullName evidence="2">DUF1800 domain-containing protein</fullName>
    </submittedName>
</protein>
<name>A0ABY9TGQ0_9GAMM</name>
<dbReference type="Pfam" id="PF08811">
    <property type="entry name" value="DUF1800"/>
    <property type="match status" value="1"/>
</dbReference>
<keyword evidence="3" id="KW-1185">Reference proteome</keyword>
<gene>
    <name evidence="2" type="ORF">RI845_15760</name>
</gene>
<organism evidence="2 3">
    <name type="scientific">Thalassotalea nanhaiensis</name>
    <dbReference type="NCBI Taxonomy" id="3065648"/>
    <lineage>
        <taxon>Bacteria</taxon>
        <taxon>Pseudomonadati</taxon>
        <taxon>Pseudomonadota</taxon>
        <taxon>Gammaproteobacteria</taxon>
        <taxon>Alteromonadales</taxon>
        <taxon>Colwelliaceae</taxon>
        <taxon>Thalassotalea</taxon>
    </lineage>
</organism>
<dbReference type="RefSeq" id="WP_348387126.1">
    <property type="nucleotide sequence ID" value="NZ_CP134146.1"/>
</dbReference>
<dbReference type="Proteomes" id="UP001248581">
    <property type="component" value="Chromosome"/>
</dbReference>
<proteinExistence type="predicted"/>
<dbReference type="EMBL" id="CP134146">
    <property type="protein sequence ID" value="WNC67968.1"/>
    <property type="molecule type" value="Genomic_DNA"/>
</dbReference>
<feature type="region of interest" description="Disordered" evidence="1">
    <location>
        <begin position="68"/>
        <end position="87"/>
    </location>
</feature>